<evidence type="ECO:0000256" key="8">
    <source>
        <dbReference type="ARBA" id="ARBA00023303"/>
    </source>
</evidence>
<feature type="transmembrane region" description="Helical" evidence="9">
    <location>
        <begin position="161"/>
        <end position="178"/>
    </location>
</feature>
<dbReference type="AlphaFoldDB" id="A0A2Z7DED8"/>
<evidence type="ECO:0000256" key="7">
    <source>
        <dbReference type="ARBA" id="ARBA00023136"/>
    </source>
</evidence>
<gene>
    <name evidence="10" type="ORF">F511_12567</name>
</gene>
<evidence type="ECO:0000313" key="11">
    <source>
        <dbReference type="Proteomes" id="UP000250235"/>
    </source>
</evidence>
<dbReference type="OrthoDB" id="68611at2759"/>
<accession>A0A2Z7DED8</accession>
<dbReference type="Proteomes" id="UP000250235">
    <property type="component" value="Unassembled WGS sequence"/>
</dbReference>
<evidence type="ECO:0000313" key="10">
    <source>
        <dbReference type="EMBL" id="KZV55732.1"/>
    </source>
</evidence>
<keyword evidence="3" id="KW-0813">Transport</keyword>
<comment type="similarity">
    <text evidence="2">Belongs to the aromatic acid exporter (TC 2.A.85) family.</text>
</comment>
<evidence type="ECO:0000256" key="9">
    <source>
        <dbReference type="SAM" id="Phobius"/>
    </source>
</evidence>
<protein>
    <submittedName>
        <fullName evidence="10">Aluminum-activated malate transporter 2-like</fullName>
    </submittedName>
</protein>
<keyword evidence="4 9" id="KW-0812">Transmembrane</keyword>
<dbReference type="GO" id="GO:0015743">
    <property type="term" value="P:malate transport"/>
    <property type="evidence" value="ECO:0007669"/>
    <property type="project" value="InterPro"/>
</dbReference>
<dbReference type="Pfam" id="PF11744">
    <property type="entry name" value="ALMT"/>
    <property type="match status" value="1"/>
</dbReference>
<dbReference type="GO" id="GO:0034220">
    <property type="term" value="P:monoatomic ion transmembrane transport"/>
    <property type="evidence" value="ECO:0007669"/>
    <property type="project" value="UniProtKB-KW"/>
</dbReference>
<reference evidence="10 11" key="1">
    <citation type="journal article" date="2015" name="Proc. Natl. Acad. Sci. U.S.A.">
        <title>The resurrection genome of Boea hygrometrica: A blueprint for survival of dehydration.</title>
        <authorList>
            <person name="Xiao L."/>
            <person name="Yang G."/>
            <person name="Zhang L."/>
            <person name="Yang X."/>
            <person name="Zhao S."/>
            <person name="Ji Z."/>
            <person name="Zhou Q."/>
            <person name="Hu M."/>
            <person name="Wang Y."/>
            <person name="Chen M."/>
            <person name="Xu Y."/>
            <person name="Jin H."/>
            <person name="Xiao X."/>
            <person name="Hu G."/>
            <person name="Bao F."/>
            <person name="Hu Y."/>
            <person name="Wan P."/>
            <person name="Li L."/>
            <person name="Deng X."/>
            <person name="Kuang T."/>
            <person name="Xiang C."/>
            <person name="Zhu J.K."/>
            <person name="Oliver M.J."/>
            <person name="He Y."/>
        </authorList>
    </citation>
    <scope>NUCLEOTIDE SEQUENCE [LARGE SCALE GENOMIC DNA]</scope>
    <source>
        <strain evidence="11">cv. XS01</strain>
    </source>
</reference>
<evidence type="ECO:0000256" key="4">
    <source>
        <dbReference type="ARBA" id="ARBA00022692"/>
    </source>
</evidence>
<sequence>MESGNMKDQSFLHIGWQWMKGFPGKPLSQMEKFMAKANEIGVEDPRKVIHSMKVGLTITLVSLFYYFRPLYAEDFEVLSSMSTLMTVVAVFEFSVGATIGKILNSGLGTLVACGLGLAARHLAHFAGRTYESIILGTLVFIQAAATTYVRFFPKVKARYDHGATVFMLTFCLVSVSGFEMDEMVKWLQDRIVSVLLGATICVMVSIIVFPVWAGEELHRLVARNMENLGSFMEDLEAKCFTASKEGDSRNGESFFVGLNHVIDSKTNLENLVNFARWEPSHGQFRYFHPWKLYLKIGKLTSQCACRVELLNAYLNSTTQTPGDVTLPGAATSKCPHSRVFNFRDSHKAPQELRATFQEASSLLSLECGKALKELAWSIDTMIKLPSPSRHVTNLTIASDNIKNLLNSDSWEGWADSSQTILLVGVASLLTDIAFCVKTIDEAVNKLGLLATFAGKELNGNSPMKDRECLKHDHEILNHVVTVNEESVN</sequence>
<evidence type="ECO:0000256" key="5">
    <source>
        <dbReference type="ARBA" id="ARBA00022989"/>
    </source>
</evidence>
<keyword evidence="7 9" id="KW-0472">Membrane</keyword>
<evidence type="ECO:0000256" key="2">
    <source>
        <dbReference type="ARBA" id="ARBA00007079"/>
    </source>
</evidence>
<feature type="transmembrane region" description="Helical" evidence="9">
    <location>
        <begin position="54"/>
        <end position="71"/>
    </location>
</feature>
<dbReference type="GO" id="GO:0016020">
    <property type="term" value="C:membrane"/>
    <property type="evidence" value="ECO:0007669"/>
    <property type="project" value="UniProtKB-SubCell"/>
</dbReference>
<name>A0A2Z7DED8_9LAMI</name>
<evidence type="ECO:0000256" key="3">
    <source>
        <dbReference type="ARBA" id="ARBA00022448"/>
    </source>
</evidence>
<comment type="subcellular location">
    <subcellularLocation>
        <location evidence="1">Membrane</location>
        <topology evidence="1">Multi-pass membrane protein</topology>
    </subcellularLocation>
</comment>
<dbReference type="PANTHER" id="PTHR31086">
    <property type="entry name" value="ALUMINUM-ACTIVATED MALATE TRANSPORTER 10"/>
    <property type="match status" value="1"/>
</dbReference>
<organism evidence="10 11">
    <name type="scientific">Dorcoceras hygrometricum</name>
    <dbReference type="NCBI Taxonomy" id="472368"/>
    <lineage>
        <taxon>Eukaryota</taxon>
        <taxon>Viridiplantae</taxon>
        <taxon>Streptophyta</taxon>
        <taxon>Embryophyta</taxon>
        <taxon>Tracheophyta</taxon>
        <taxon>Spermatophyta</taxon>
        <taxon>Magnoliopsida</taxon>
        <taxon>eudicotyledons</taxon>
        <taxon>Gunneridae</taxon>
        <taxon>Pentapetalae</taxon>
        <taxon>asterids</taxon>
        <taxon>lamiids</taxon>
        <taxon>Lamiales</taxon>
        <taxon>Gesneriaceae</taxon>
        <taxon>Didymocarpoideae</taxon>
        <taxon>Trichosporeae</taxon>
        <taxon>Loxocarpinae</taxon>
        <taxon>Dorcoceras</taxon>
    </lineage>
</organism>
<feature type="transmembrane region" description="Helical" evidence="9">
    <location>
        <begin position="102"/>
        <end position="123"/>
    </location>
</feature>
<dbReference type="EMBL" id="KQ988459">
    <property type="protein sequence ID" value="KZV55732.1"/>
    <property type="molecule type" value="Genomic_DNA"/>
</dbReference>
<feature type="transmembrane region" description="Helical" evidence="9">
    <location>
        <begin position="190"/>
        <end position="213"/>
    </location>
</feature>
<proteinExistence type="inferred from homology"/>
<dbReference type="InterPro" id="IPR020966">
    <property type="entry name" value="ALMT"/>
</dbReference>
<feature type="transmembrane region" description="Helical" evidence="9">
    <location>
        <begin position="129"/>
        <end position="149"/>
    </location>
</feature>
<keyword evidence="8" id="KW-0407">Ion channel</keyword>
<keyword evidence="5 9" id="KW-1133">Transmembrane helix</keyword>
<keyword evidence="11" id="KW-1185">Reference proteome</keyword>
<evidence type="ECO:0000256" key="6">
    <source>
        <dbReference type="ARBA" id="ARBA00023065"/>
    </source>
</evidence>
<evidence type="ECO:0000256" key="1">
    <source>
        <dbReference type="ARBA" id="ARBA00004141"/>
    </source>
</evidence>
<keyword evidence="6" id="KW-0406">Ion transport</keyword>